<name>A0A437S7X8_9FIRM</name>
<gene>
    <name evidence="1" type="ORF">EF514_04270</name>
</gene>
<dbReference type="Proteomes" id="UP000288812">
    <property type="component" value="Unassembled WGS sequence"/>
</dbReference>
<accession>A0A437S7X8</accession>
<reference evidence="1 2" key="1">
    <citation type="submission" date="2018-11" db="EMBL/GenBank/DDBJ databases">
        <title>Genome sequencing and assembly of Anaerosphaera sp. nov., GS7-6-2.</title>
        <authorList>
            <person name="Rettenmaier R."/>
            <person name="Liebl W."/>
            <person name="Zverlov V."/>
        </authorList>
    </citation>
    <scope>NUCLEOTIDE SEQUENCE [LARGE SCALE GENOMIC DNA]</scope>
    <source>
        <strain evidence="1 2">GS7-6-2</strain>
    </source>
</reference>
<organism evidence="1 2">
    <name type="scientific">Anaerosphaera multitolerans</name>
    <dbReference type="NCBI Taxonomy" id="2487351"/>
    <lineage>
        <taxon>Bacteria</taxon>
        <taxon>Bacillati</taxon>
        <taxon>Bacillota</taxon>
        <taxon>Tissierellia</taxon>
        <taxon>Tissierellales</taxon>
        <taxon>Peptoniphilaceae</taxon>
        <taxon>Anaerosphaera</taxon>
    </lineage>
</organism>
<keyword evidence="2" id="KW-1185">Reference proteome</keyword>
<comment type="caution">
    <text evidence="1">The sequence shown here is derived from an EMBL/GenBank/DDBJ whole genome shotgun (WGS) entry which is preliminary data.</text>
</comment>
<sequence>MSLLDNFSGNLDDLKSTVKDFTELIKNNSKELKEQTAIRLEISKEERKLASMYRDIGETFYKEHNKLSNHSNDYIESKIGEIDIVVAKIESLKMKLETGFTAEKTEGDFKSGKPESIVYIDEEDLNK</sequence>
<dbReference type="OrthoDB" id="1911875at2"/>
<proteinExistence type="predicted"/>
<dbReference type="AlphaFoldDB" id="A0A437S7X8"/>
<evidence type="ECO:0000313" key="1">
    <source>
        <dbReference type="EMBL" id="RVU55112.1"/>
    </source>
</evidence>
<dbReference type="RefSeq" id="WP_127724174.1">
    <property type="nucleotide sequence ID" value="NZ_RLIH01000004.1"/>
</dbReference>
<evidence type="ECO:0000313" key="2">
    <source>
        <dbReference type="Proteomes" id="UP000288812"/>
    </source>
</evidence>
<dbReference type="EMBL" id="RLIH01000004">
    <property type="protein sequence ID" value="RVU55112.1"/>
    <property type="molecule type" value="Genomic_DNA"/>
</dbReference>
<protein>
    <submittedName>
        <fullName evidence="1">Uncharacterized protein</fullName>
    </submittedName>
</protein>